<gene>
    <name evidence="1" type="ORF">BK716_15885</name>
</gene>
<dbReference type="AlphaFoldDB" id="A0A9X6LMI7"/>
<organism evidence="1 2">
    <name type="scientific">Bacillus thuringiensis subsp. higo</name>
    <dbReference type="NCBI Taxonomy" id="132266"/>
    <lineage>
        <taxon>Bacteria</taxon>
        <taxon>Bacillati</taxon>
        <taxon>Bacillota</taxon>
        <taxon>Bacilli</taxon>
        <taxon>Bacillales</taxon>
        <taxon>Bacillaceae</taxon>
        <taxon>Bacillus</taxon>
        <taxon>Bacillus cereus group</taxon>
    </lineage>
</organism>
<dbReference type="Proteomes" id="UP000194816">
    <property type="component" value="Unassembled WGS sequence"/>
</dbReference>
<dbReference type="EMBL" id="MOOK01000134">
    <property type="protein sequence ID" value="OUB49941.1"/>
    <property type="molecule type" value="Genomic_DNA"/>
</dbReference>
<sequence>MIQLTVKGKPSHVRHLANDPEYLFAMEFHDLTKQTTRIGKEKVAVKVTTLIRPEQWKQLLQMIADGGDTLSDANEITMEGKMDHLPEEVYTFAPRRILYRSHSQQKQEEKELEIHEKKDKGNALKIKSTVSKRVEQLHTKYDGVCQKCGQRCDKQVVAIKKIQSKMGIICPDCKNETTFVIRDIKKQLQQDLLQRNLFSTKQEILSYFQQFCSQFVLVSHREMDRMYWSWDKTTICRTVHVSQEGMVYKVQLQQGKGNLPAKPKSQVTIDGKTFQVHHPLTEMRMDRIRALSDVQKASIREEEIQEQIRYYEDKKTFSEKIIVKRKENSKRYEVLAGYASYQAAKKIKPRHIYVKVVDVLN</sequence>
<comment type="caution">
    <text evidence="1">The sequence shown here is derived from an EMBL/GenBank/DDBJ whole genome shotgun (WGS) entry which is preliminary data.</text>
</comment>
<dbReference type="RefSeq" id="WP_088114893.1">
    <property type="nucleotide sequence ID" value="NZ_MOOK01000134.1"/>
</dbReference>
<proteinExistence type="predicted"/>
<evidence type="ECO:0000313" key="1">
    <source>
        <dbReference type="EMBL" id="OUB49941.1"/>
    </source>
</evidence>
<protein>
    <submittedName>
        <fullName evidence="1">Uncharacterized protein</fullName>
    </submittedName>
</protein>
<reference evidence="1 2" key="1">
    <citation type="submission" date="2016-10" db="EMBL/GenBank/DDBJ databases">
        <title>Comparative genomics of Bacillus thuringiensis reveals a path to pathogens against multiple invertebrate hosts.</title>
        <authorList>
            <person name="Zheng J."/>
            <person name="Gao Q."/>
            <person name="Liu H."/>
            <person name="Peng D."/>
            <person name="Ruan L."/>
            <person name="Sun M."/>
        </authorList>
    </citation>
    <scope>NUCLEOTIDE SEQUENCE [LARGE SCALE GENOMIC DNA]</scope>
    <source>
        <strain evidence="1">BGSC 4AU1</strain>
    </source>
</reference>
<accession>A0A9X6LMI7</accession>
<dbReference type="Gene3D" id="3.90.1530.10">
    <property type="entry name" value="Conserved hypothetical protein from pyrococcus furiosus pfu- 392566-001, ParB domain"/>
    <property type="match status" value="1"/>
</dbReference>
<evidence type="ECO:0000313" key="2">
    <source>
        <dbReference type="Proteomes" id="UP000194816"/>
    </source>
</evidence>
<name>A0A9X6LMI7_BACUH</name>